<dbReference type="SUPFAM" id="SSF53474">
    <property type="entry name" value="alpha/beta-Hydrolases"/>
    <property type="match status" value="1"/>
</dbReference>
<dbReference type="WBParaSite" id="Pan_g19057.t1">
    <property type="protein sequence ID" value="Pan_g19057.t1"/>
    <property type="gene ID" value="Pan_g19057"/>
</dbReference>
<dbReference type="PANTHER" id="PTHR11005">
    <property type="entry name" value="LYSOSOMAL ACID LIPASE-RELATED"/>
    <property type="match status" value="1"/>
</dbReference>
<keyword evidence="1" id="KW-1185">Reference proteome</keyword>
<evidence type="ECO:0000313" key="2">
    <source>
        <dbReference type="WBParaSite" id="Pan_g19057.t1"/>
    </source>
</evidence>
<dbReference type="Proteomes" id="UP000492821">
    <property type="component" value="Unassembled WGS sequence"/>
</dbReference>
<dbReference type="Gene3D" id="3.40.50.1820">
    <property type="entry name" value="alpha/beta hydrolase"/>
    <property type="match status" value="1"/>
</dbReference>
<accession>A0A7E4VDR8</accession>
<organism evidence="1 2">
    <name type="scientific">Panagrellus redivivus</name>
    <name type="common">Microworm</name>
    <dbReference type="NCBI Taxonomy" id="6233"/>
    <lineage>
        <taxon>Eukaryota</taxon>
        <taxon>Metazoa</taxon>
        <taxon>Ecdysozoa</taxon>
        <taxon>Nematoda</taxon>
        <taxon>Chromadorea</taxon>
        <taxon>Rhabditida</taxon>
        <taxon>Tylenchina</taxon>
        <taxon>Panagrolaimomorpha</taxon>
        <taxon>Panagrolaimoidea</taxon>
        <taxon>Panagrolaimidae</taxon>
        <taxon>Panagrellus</taxon>
    </lineage>
</organism>
<reference evidence="2" key="2">
    <citation type="submission" date="2020-10" db="UniProtKB">
        <authorList>
            <consortium name="WormBaseParasite"/>
        </authorList>
    </citation>
    <scope>IDENTIFICATION</scope>
</reference>
<evidence type="ECO:0000313" key="1">
    <source>
        <dbReference type="Proteomes" id="UP000492821"/>
    </source>
</evidence>
<name>A0A7E4VDR8_PANRE</name>
<sequence>MGNTRGNLYSNEHESFDPNGHKYWAFSWEHMADHDLDAMIDHALFNSDNQKSLYYIGHSQGTLIMFSKLADNPKFGRKIGKFFALAPVGTVYDVAHLPRPLTETIEAIIDLIQTKIDTNICTEISFKFLKDSTLFSEFVTLVCEISQKLCQFLLEVVGGKSSIDQINRDRVTIYFNDYPAGTSFRNVWHFLLMKASGRHARMNTSSCLILSDYSYQLDRIETDIHLYWSPSDKLATEYDIKNYLLEELPRQILKENVELRGFAHQDFIWGNRAAAEIYIPIIETIRADLGETVIR</sequence>
<dbReference type="AlphaFoldDB" id="A0A7E4VDR8"/>
<proteinExistence type="predicted"/>
<reference evidence="1" key="1">
    <citation type="journal article" date="2013" name="Genetics">
        <title>The draft genome and transcriptome of Panagrellus redivivus are shaped by the harsh demands of a free-living lifestyle.</title>
        <authorList>
            <person name="Srinivasan J."/>
            <person name="Dillman A.R."/>
            <person name="Macchietto M.G."/>
            <person name="Heikkinen L."/>
            <person name="Lakso M."/>
            <person name="Fracchia K.M."/>
            <person name="Antoshechkin I."/>
            <person name="Mortazavi A."/>
            <person name="Wong G."/>
            <person name="Sternberg P.W."/>
        </authorList>
    </citation>
    <scope>NUCLEOTIDE SEQUENCE [LARGE SCALE GENOMIC DNA]</scope>
    <source>
        <strain evidence="1">MT8872</strain>
    </source>
</reference>
<protein>
    <submittedName>
        <fullName evidence="2">AB hydrolase-1 domain-containing protein</fullName>
    </submittedName>
</protein>
<dbReference type="InterPro" id="IPR029058">
    <property type="entry name" value="AB_hydrolase_fold"/>
</dbReference>